<dbReference type="PANTHER" id="PTHR43479">
    <property type="entry name" value="ACREF/ENVCD OPERON REPRESSOR-RELATED"/>
    <property type="match status" value="1"/>
</dbReference>
<dbReference type="Gene3D" id="1.10.357.10">
    <property type="entry name" value="Tetracycline Repressor, domain 2"/>
    <property type="match status" value="1"/>
</dbReference>
<feature type="domain" description="HTH tetR-type" evidence="4">
    <location>
        <begin position="34"/>
        <end position="94"/>
    </location>
</feature>
<dbReference type="AlphaFoldDB" id="A0A132EW24"/>
<dbReference type="InterPro" id="IPR049513">
    <property type="entry name" value="TetR_C_40"/>
</dbReference>
<keyword evidence="1 2" id="KW-0238">DNA-binding</keyword>
<reference evidence="5 6" key="1">
    <citation type="submission" date="2015-11" db="EMBL/GenBank/DDBJ databases">
        <title>Expanding the genomic diversity of Burkholderia species for the development of highly accurate diagnostics.</title>
        <authorList>
            <person name="Sahl J."/>
            <person name="Keim P."/>
            <person name="Wagner D."/>
        </authorList>
    </citation>
    <scope>NUCLEOTIDE SEQUENCE [LARGE SCALE GENOMIC DNA]</scope>
    <source>
        <strain evidence="5 6">MSMB574WGS</strain>
    </source>
</reference>
<dbReference type="EMBL" id="LPJX01000055">
    <property type="protein sequence ID" value="KWF61014.1"/>
    <property type="molecule type" value="Genomic_DNA"/>
</dbReference>
<name>A0A132EW24_9BURK</name>
<dbReference type="PRINTS" id="PR00455">
    <property type="entry name" value="HTHTETR"/>
</dbReference>
<evidence type="ECO:0000256" key="1">
    <source>
        <dbReference type="ARBA" id="ARBA00023125"/>
    </source>
</evidence>
<evidence type="ECO:0000256" key="2">
    <source>
        <dbReference type="PROSITE-ProRule" id="PRU00335"/>
    </source>
</evidence>
<dbReference type="InterPro" id="IPR009057">
    <property type="entry name" value="Homeodomain-like_sf"/>
</dbReference>
<organism evidence="5 6">
    <name type="scientific">Burkholderia pseudomultivorans</name>
    <dbReference type="NCBI Taxonomy" id="1207504"/>
    <lineage>
        <taxon>Bacteria</taxon>
        <taxon>Pseudomonadati</taxon>
        <taxon>Pseudomonadota</taxon>
        <taxon>Betaproteobacteria</taxon>
        <taxon>Burkholderiales</taxon>
        <taxon>Burkholderiaceae</taxon>
        <taxon>Burkholderia</taxon>
        <taxon>Burkholderia cepacia complex</taxon>
    </lineage>
</organism>
<proteinExistence type="predicted"/>
<evidence type="ECO:0000259" key="4">
    <source>
        <dbReference type="PROSITE" id="PS50977"/>
    </source>
</evidence>
<evidence type="ECO:0000313" key="6">
    <source>
        <dbReference type="Proteomes" id="UP000061512"/>
    </source>
</evidence>
<dbReference type="RefSeq" id="WP_060299971.1">
    <property type="nucleotide sequence ID" value="NZ_LPJX01000055.1"/>
</dbReference>
<dbReference type="GO" id="GO:0003677">
    <property type="term" value="F:DNA binding"/>
    <property type="evidence" value="ECO:0007669"/>
    <property type="project" value="UniProtKB-UniRule"/>
</dbReference>
<dbReference type="PANTHER" id="PTHR43479:SF11">
    <property type="entry name" value="ACREF_ENVCD OPERON REPRESSOR-RELATED"/>
    <property type="match status" value="1"/>
</dbReference>
<dbReference type="InterPro" id="IPR050624">
    <property type="entry name" value="HTH-type_Tx_Regulator"/>
</dbReference>
<dbReference type="Pfam" id="PF21306">
    <property type="entry name" value="TetR_C_40"/>
    <property type="match status" value="1"/>
</dbReference>
<feature type="DNA-binding region" description="H-T-H motif" evidence="2">
    <location>
        <begin position="57"/>
        <end position="76"/>
    </location>
</feature>
<accession>A0A132EW24</accession>
<evidence type="ECO:0000313" key="5">
    <source>
        <dbReference type="EMBL" id="KWF61014.1"/>
    </source>
</evidence>
<protein>
    <submittedName>
        <fullName evidence="5">TetR family transcriptional regulator</fullName>
    </submittedName>
</protein>
<dbReference type="Proteomes" id="UP000061512">
    <property type="component" value="Unassembled WGS sequence"/>
</dbReference>
<dbReference type="PROSITE" id="PS50977">
    <property type="entry name" value="HTH_TETR_2"/>
    <property type="match status" value="1"/>
</dbReference>
<feature type="region of interest" description="Disordered" evidence="3">
    <location>
        <begin position="1"/>
        <end position="34"/>
    </location>
</feature>
<dbReference type="Pfam" id="PF00440">
    <property type="entry name" value="TetR_N"/>
    <property type="match status" value="1"/>
</dbReference>
<dbReference type="SUPFAM" id="SSF46689">
    <property type="entry name" value="Homeodomain-like"/>
    <property type="match status" value="1"/>
</dbReference>
<dbReference type="InterPro" id="IPR001647">
    <property type="entry name" value="HTH_TetR"/>
</dbReference>
<comment type="caution">
    <text evidence="5">The sequence shown here is derived from an EMBL/GenBank/DDBJ whole genome shotgun (WGS) entry which is preliminary data.</text>
</comment>
<sequence>MPNSPKPRLDKRPAEGTADIATPEREPRGARRKRETRARLLEAALGLMAEKGAEGVAINEITEAADVGFGSFYNHFESKEAIYAALVDWVFEEFADTLDRAAADLSDPAEVISVSVRHTLLRARREPVWGQFLIREGLSARALSHGLGQRLLRDVQKGASAGRFGVADPLMSVLSVGGTVLAAIAADLQFAIPSSPMARGFGTLGFGNEDFPERAATVLLQALGLSRSEAEEIARRPLPAVSMGAHAP</sequence>
<evidence type="ECO:0000256" key="3">
    <source>
        <dbReference type="SAM" id="MobiDB-lite"/>
    </source>
</evidence>
<gene>
    <name evidence="5" type="ORF">WT57_02555</name>
</gene>